<dbReference type="Pfam" id="PF24716">
    <property type="entry name" value="WapI"/>
    <property type="match status" value="1"/>
</dbReference>
<evidence type="ECO:0000313" key="2">
    <source>
        <dbReference type="Proteomes" id="UP000505306"/>
    </source>
</evidence>
<organism evidence="1 2">
    <name type="scientific">Rasiella rasia</name>
    <dbReference type="NCBI Taxonomy" id="2744027"/>
    <lineage>
        <taxon>Bacteria</taxon>
        <taxon>Pseudomonadati</taxon>
        <taxon>Bacteroidota</taxon>
        <taxon>Flavobacteriia</taxon>
        <taxon>Flavobacteriales</taxon>
        <taxon>Flavobacteriaceae</taxon>
        <taxon>Rasiella</taxon>
    </lineage>
</organism>
<dbReference type="AlphaFoldDB" id="A0A6G6GJA9"/>
<keyword evidence="2" id="KW-1185">Reference proteome</keyword>
<dbReference type="KEGG" id="mgel:G5B37_03595"/>
<gene>
    <name evidence="1" type="ORF">G5B37_03595</name>
</gene>
<sequence>MEEFELKGQDGWIRMWINEVFEFPNKTSHFGGYDCILGIEIKTGNYNVKSQFYSTTGELFDFRNKFKICQAELNGVAEFNSYESNLELTVKYSQGKVNIWGKFQENLAIDNILEFDFNTDQSYLQSTENELNRIVEKYGGMKGVAEK</sequence>
<accession>A0A6G6GJA9</accession>
<name>A0A6G6GJA9_9FLAO</name>
<dbReference type="Proteomes" id="UP000505306">
    <property type="component" value="Chromosome"/>
</dbReference>
<dbReference type="EMBL" id="CP049057">
    <property type="protein sequence ID" value="QIE58676.1"/>
    <property type="molecule type" value="Genomic_DNA"/>
</dbReference>
<protein>
    <submittedName>
        <fullName evidence="1">Uncharacterized protein</fullName>
    </submittedName>
</protein>
<proteinExistence type="predicted"/>
<dbReference type="RefSeq" id="WP_164678707.1">
    <property type="nucleotide sequence ID" value="NZ_CP049057.1"/>
</dbReference>
<dbReference type="InterPro" id="IPR056510">
    <property type="entry name" value="WapI"/>
</dbReference>
<evidence type="ECO:0000313" key="1">
    <source>
        <dbReference type="EMBL" id="QIE58676.1"/>
    </source>
</evidence>
<reference evidence="1 2" key="1">
    <citation type="submission" date="2020-02" db="EMBL/GenBank/DDBJ databases">
        <title>Complete genome sequence of Flavobacteriaceae bacterium.</title>
        <authorList>
            <person name="Kim S.-J."/>
            <person name="Kim Y.-S."/>
            <person name="Kim K.-H."/>
        </authorList>
    </citation>
    <scope>NUCLEOTIDE SEQUENCE [LARGE SCALE GENOMIC DNA]</scope>
    <source>
        <strain evidence="1 2">RR4-40</strain>
    </source>
</reference>